<gene>
    <name evidence="1" type="ORF">A3C95_02140</name>
</gene>
<evidence type="ECO:0000313" key="1">
    <source>
        <dbReference type="EMBL" id="OGG67797.1"/>
    </source>
</evidence>
<dbReference type="EMBL" id="MFLM01000022">
    <property type="protein sequence ID" value="OGG67797.1"/>
    <property type="molecule type" value="Genomic_DNA"/>
</dbReference>
<sequence>MYKDPRSSFQPKGSKRRYVMESLDLFKQQFNFRQAGAFQVGVERECFITDGGGNIVPAAPAVIDYVQRNGWRGRNEPEVRIHPAEALGYELSACQLETRIGPCRITELAGALAWPDRELADSLRQLGLQALYLEVAPDDMPLDVYPDPSGRYARIVETMSRERLLAACQVTGTHVHIGMPDHETALRVYNHVIGRCTELCEQGDGSSGRRLAIYRKVELNPEPPSYESWEDFFSKALLKKFADNPRDCWTLIRVSIHGTIEFRMFGSTSSLERIEEWANRCHELCVEAAR</sequence>
<dbReference type="PANTHER" id="PTHR36510:SF1">
    <property type="entry name" value="GLUTAMATE--CYSTEINE LIGASE 2-RELATED"/>
    <property type="match status" value="1"/>
</dbReference>
<dbReference type="InterPro" id="IPR006336">
    <property type="entry name" value="GCS2"/>
</dbReference>
<comment type="caution">
    <text evidence="1">The sequence shown here is derived from an EMBL/GenBank/DDBJ whole genome shotgun (WGS) entry which is preliminary data.</text>
</comment>
<evidence type="ECO:0000313" key="2">
    <source>
        <dbReference type="Proteomes" id="UP000177107"/>
    </source>
</evidence>
<dbReference type="AlphaFoldDB" id="A0A1F6E2J7"/>
<proteinExistence type="predicted"/>
<name>A0A1F6E2J7_9BACT</name>
<dbReference type="SUPFAM" id="SSF55931">
    <property type="entry name" value="Glutamine synthetase/guanido kinase"/>
    <property type="match status" value="1"/>
</dbReference>
<dbReference type="Pfam" id="PF04107">
    <property type="entry name" value="GCS2"/>
    <property type="match status" value="1"/>
</dbReference>
<dbReference type="Proteomes" id="UP000177107">
    <property type="component" value="Unassembled WGS sequence"/>
</dbReference>
<evidence type="ECO:0008006" key="3">
    <source>
        <dbReference type="Google" id="ProtNLM"/>
    </source>
</evidence>
<dbReference type="Gene3D" id="3.30.590.20">
    <property type="match status" value="1"/>
</dbReference>
<dbReference type="STRING" id="1798499.A3C95_02140"/>
<dbReference type="InterPro" id="IPR014746">
    <property type="entry name" value="Gln_synth/guanido_kin_cat_dom"/>
</dbReference>
<accession>A0A1F6E2J7</accession>
<dbReference type="PANTHER" id="PTHR36510">
    <property type="entry name" value="GLUTAMATE--CYSTEINE LIGASE 2-RELATED"/>
    <property type="match status" value="1"/>
</dbReference>
<organism evidence="1 2">
    <name type="scientific">Candidatus Kaiserbacteria bacterium RIFCSPHIGHO2_02_FULL_56_30</name>
    <dbReference type="NCBI Taxonomy" id="1798499"/>
    <lineage>
        <taxon>Bacteria</taxon>
        <taxon>Candidatus Kaiseribacteriota</taxon>
    </lineage>
</organism>
<dbReference type="GO" id="GO:0004357">
    <property type="term" value="F:glutamate-cysteine ligase activity"/>
    <property type="evidence" value="ECO:0007669"/>
    <property type="project" value="InterPro"/>
</dbReference>
<protein>
    <recommendedName>
        <fullName evidence="3">Amidoligase enzyme</fullName>
    </recommendedName>
</protein>
<reference evidence="1 2" key="1">
    <citation type="journal article" date="2016" name="Nat. Commun.">
        <title>Thousands of microbial genomes shed light on interconnected biogeochemical processes in an aquifer system.</title>
        <authorList>
            <person name="Anantharaman K."/>
            <person name="Brown C.T."/>
            <person name="Hug L.A."/>
            <person name="Sharon I."/>
            <person name="Castelle C.J."/>
            <person name="Probst A.J."/>
            <person name="Thomas B.C."/>
            <person name="Singh A."/>
            <person name="Wilkins M.J."/>
            <person name="Karaoz U."/>
            <person name="Brodie E.L."/>
            <person name="Williams K.H."/>
            <person name="Hubbard S.S."/>
            <person name="Banfield J.F."/>
        </authorList>
    </citation>
    <scope>NUCLEOTIDE SEQUENCE [LARGE SCALE GENOMIC DNA]</scope>
</reference>
<dbReference type="GO" id="GO:0042398">
    <property type="term" value="P:modified amino acid biosynthetic process"/>
    <property type="evidence" value="ECO:0007669"/>
    <property type="project" value="InterPro"/>
</dbReference>
<dbReference type="InterPro" id="IPR050141">
    <property type="entry name" value="GCL_type2/YbdK_subfam"/>
</dbReference>